<gene>
    <name evidence="1" type="ORF">C9I99_25595</name>
</gene>
<protein>
    <submittedName>
        <fullName evidence="1">DUF3549 domain-containing protein</fullName>
    </submittedName>
</protein>
<dbReference type="EMBL" id="PYMH01000022">
    <property type="protein sequence ID" value="PSU28853.1"/>
    <property type="molecule type" value="Genomic_DNA"/>
</dbReference>
<name>A0A2T3IKH1_9GAMM</name>
<dbReference type="AlphaFoldDB" id="A0A2T3IKH1"/>
<dbReference type="OrthoDB" id="5597089at2"/>
<comment type="caution">
    <text evidence="1">The sequence shown here is derived from an EMBL/GenBank/DDBJ whole genome shotgun (WGS) entry which is preliminary data.</text>
</comment>
<evidence type="ECO:0000313" key="2">
    <source>
        <dbReference type="Proteomes" id="UP000241222"/>
    </source>
</evidence>
<organism evidence="1 2">
    <name type="scientific">Photobacterium lutimaris</name>
    <dbReference type="NCBI Taxonomy" id="388278"/>
    <lineage>
        <taxon>Bacteria</taxon>
        <taxon>Pseudomonadati</taxon>
        <taxon>Pseudomonadota</taxon>
        <taxon>Gammaproteobacteria</taxon>
        <taxon>Vibrionales</taxon>
        <taxon>Vibrionaceae</taxon>
        <taxon>Photobacterium</taxon>
    </lineage>
</organism>
<dbReference type="InterPro" id="IPR021936">
    <property type="entry name" value="DUF3549"/>
</dbReference>
<dbReference type="Proteomes" id="UP000241222">
    <property type="component" value="Unassembled WGS sequence"/>
</dbReference>
<proteinExistence type="predicted"/>
<dbReference type="Pfam" id="PF12069">
    <property type="entry name" value="DUF3549"/>
    <property type="match status" value="1"/>
</dbReference>
<reference evidence="1 2" key="1">
    <citation type="submission" date="2018-03" db="EMBL/GenBank/DDBJ databases">
        <title>Whole genome sequencing of Histamine producing bacteria.</title>
        <authorList>
            <person name="Butler K."/>
        </authorList>
    </citation>
    <scope>NUCLEOTIDE SEQUENCE [LARGE SCALE GENOMIC DNA]</scope>
    <source>
        <strain evidence="1 2">JCM 13586</strain>
    </source>
</reference>
<sequence length="349" mass="39219">MPMDNFHTLTQLLDNAGCQYKIFDLGRRVSEIDVEQFKAVEDNRQPYPWPLQQHAHLSISFWQADNPPWIWFLRLPLDERGLLKQAAVGDFIKYVIEAMGATLNSTPTEEEQEKLAANPYTFKPSDDKMAIFHAQLRSQLSLSASQYYEHAQHYLTGEQGWEKWQGVGLQGLADVCARIKQENNATLLRKATSNLPLTPLYALLGCLEHCQLPEPLAARLAERLDEETAVDTPDLFLVSALIRALSGAETARLRQQLEHLLAQPALCHPEVLIAIAGRCWNGLADPQIASTFLLRLAETGDQALFNQLFTDLVMLPMLRGIMLQVLHGQADPALVEAITKLQQHARSPQ</sequence>
<accession>A0A2T3IKH1</accession>
<evidence type="ECO:0000313" key="1">
    <source>
        <dbReference type="EMBL" id="PSU28853.1"/>
    </source>
</evidence>
<keyword evidence="2" id="KW-1185">Reference proteome</keyword>